<sequence>MHAPNALRLALLLSPLIAGTATAASHGGHAAAAGGPTLAQCQDAAALPSPHCGRAPSPAFDAQGRLWLAFVQGGHVYVTHGEDGENRFAPAVAVNPQAESIYSDGENRPKIAFTPAGTLVVSWTQKIAGAYAGDIRFARSSDGGGRFEAPITVNDDRAPISHRFDSLIVDGAGRITLTWIDKRDLALAKQSGTDYAGAAIYTATSHNDGASFAPNQKLADHSCECCRIALATDGERPPLALWRHVFPVNQRDHAIARLDPATLPVAEPMRATDDGWVIEGCPHHGPDLSVDTGGQAHMVWFAGGGKAPGLHYGRIDPATGKRSAAHRLSHQPGASRPQVRALGNGRVFVAWKALQPNGTVLLISESKDGGQHWSPERTLASTAGGSDHPLMIVRQGELFLSWQTQADGYRLIPVPAP</sequence>
<feature type="signal peptide" evidence="1">
    <location>
        <begin position="1"/>
        <end position="23"/>
    </location>
</feature>
<gene>
    <name evidence="2" type="ORF">FHP89_04105</name>
</gene>
<name>A0A557RBU8_9RHOO</name>
<proteinExistence type="predicted"/>
<dbReference type="CDD" id="cd15482">
    <property type="entry name" value="Sialidase_non-viral"/>
    <property type="match status" value="1"/>
</dbReference>
<protein>
    <submittedName>
        <fullName evidence="2">Exo-alpha-sialidase</fullName>
    </submittedName>
</protein>
<dbReference type="SUPFAM" id="SSF50939">
    <property type="entry name" value="Sialidases"/>
    <property type="match status" value="1"/>
</dbReference>
<feature type="chain" id="PRO_5022236935" evidence="1">
    <location>
        <begin position="24"/>
        <end position="417"/>
    </location>
</feature>
<dbReference type="InterPro" id="IPR036278">
    <property type="entry name" value="Sialidase_sf"/>
</dbReference>
<reference evidence="2 3" key="1">
    <citation type="submission" date="2019-07" db="EMBL/GenBank/DDBJ databases">
        <title>The pathways for chlorine oxyanion respiration interact through the shared metabolite chlorate.</title>
        <authorList>
            <person name="Barnum T.P."/>
            <person name="Cheng Y."/>
            <person name="Hill K.A."/>
            <person name="Lucas L.N."/>
            <person name="Carlson H.K."/>
            <person name="Coates J.D."/>
        </authorList>
    </citation>
    <scope>NUCLEOTIDE SEQUENCE [LARGE SCALE GENOMIC DNA]</scope>
    <source>
        <strain evidence="2 3">SFB-1</strain>
    </source>
</reference>
<dbReference type="Gene3D" id="2.120.10.10">
    <property type="match status" value="1"/>
</dbReference>
<comment type="caution">
    <text evidence="2">The sequence shown here is derived from an EMBL/GenBank/DDBJ whole genome shotgun (WGS) entry which is preliminary data.</text>
</comment>
<accession>A0A557RBU8</accession>
<dbReference type="Proteomes" id="UP000318349">
    <property type="component" value="Unassembled WGS sequence"/>
</dbReference>
<dbReference type="EMBL" id="VMNI01000004">
    <property type="protein sequence ID" value="TVO78848.1"/>
    <property type="molecule type" value="Genomic_DNA"/>
</dbReference>
<organism evidence="2 3">
    <name type="scientific">Denitromonas halophila</name>
    <dbReference type="NCBI Taxonomy" id="1629404"/>
    <lineage>
        <taxon>Bacteria</taxon>
        <taxon>Pseudomonadati</taxon>
        <taxon>Pseudomonadota</taxon>
        <taxon>Betaproteobacteria</taxon>
        <taxon>Rhodocyclales</taxon>
        <taxon>Zoogloeaceae</taxon>
        <taxon>Denitromonas</taxon>
    </lineage>
</organism>
<keyword evidence="1" id="KW-0732">Signal</keyword>
<dbReference type="AlphaFoldDB" id="A0A557RBU8"/>
<evidence type="ECO:0000313" key="2">
    <source>
        <dbReference type="EMBL" id="TVO78848.1"/>
    </source>
</evidence>
<evidence type="ECO:0000313" key="3">
    <source>
        <dbReference type="Proteomes" id="UP000318349"/>
    </source>
</evidence>
<evidence type="ECO:0000256" key="1">
    <source>
        <dbReference type="SAM" id="SignalP"/>
    </source>
</evidence>